<name>A0A1Q9E2C3_SYMMI</name>
<feature type="transmembrane region" description="Helical" evidence="7">
    <location>
        <begin position="663"/>
        <end position="686"/>
    </location>
</feature>
<evidence type="ECO:0000256" key="7">
    <source>
        <dbReference type="SAM" id="Phobius"/>
    </source>
</evidence>
<dbReference type="Proteomes" id="UP000186817">
    <property type="component" value="Unassembled WGS sequence"/>
</dbReference>
<sequence>MRPRISMRSKLCGLPFQTSVRWFGFRTPRMRAVLPPSPGADGRVEPIEEEEERGPLPDITHLVGHLFRHGFMETPRDALAPAVASLPSSGCSLQEHNGIFCFESAEHTPMFWHRNLQSSDLTVWPAQYPLHQLKDVLSQNPGGSWHTLCQETAFVLPVSGKGRATKDAAVLSLLRLGTSACPLVLHLRLLPVQALHVGHATVEPDSLPELSSHEPAPTQPPDHLQLIQEFQRTMSQHKSLIIFNWTVETFREMVASPSPTSSPAVPVAAWPRAMKGNSGAMCPCRSRLWAAAVCLICAVLGSGWMMSTRCVFEVAVLFLAIAALLLLWTLACRPTLCISALYLAICFAILIRETLLTVTGHVPCGLPTFGSECAETQCQQKSYFLFFETGCAKHLCVRTERLEVQSVFKVPASELHTVWLITGLAFAWATLLLTALQLKQWMTPVFGGLPAERGHSIARLTAIVLLLPATYGVCAAGALRVITTNREDTWTAEALLDVAELFSAIALYSFQRLLIVYVDVLHADSPKADVKVEPDQIRHSFQKVMSVGIQQYVVLQFVCNSILVAVKAWDWLHPSSCEDALQGMMQYVFPRHNISLAINEAKLRDTIHTRTSSLACEDVWNATSLLMVVADFFTCSIALFAVLQYEHAFNDALRPVRPFWKFWGVKGLLSVNFMQTSVLTALGFLLASETPSYVRTFLNYYLLSAESLALALLNLWAYPVKHPRPAREKVDFVDELQDDESSRTARPPLEIEAPAPSAETLGRKQPRDNNMASFHCSGSETIAKYGTADCRSIFLGGGPCLLEDSEELCSEVLRRLGYMDDEFNTDLSDAITLFCGGTANRRSLQVAEVWPVEGVHSQVPTTCDFTQKEGHKMGSGHATLGLGSVHFTQHAATRPSYFAADARGATDAPRGDHRRHAPCFKLPNPLILFLQCAIFTVLKVRELYAPASFERQRLLEHDVWWNTCVDVEDYVVKLATSLRSAINRDRLSRLLIDVLENGQVAERFAIDLPQDPQLLMAKPLDEVVSAFRLSLVKLEMSASVLPPARPGARWRALAVTRPASDFLRPGAIGTTMQMIDSSAILYKVLTVLPLHCSMLRFLLALLVSAFSSAALPMANVSEALKLDREYATQMWRQGRGFLWFQHFRRAGGTSACHLLQAAVSLGRFVWARSEACQPEEWKLRDAKAVVGHNLSLIALELEIMGGNAFAQEYGALPAHELLQRQLRPRMRNWVFVTAIRDPWSRFWSQLRYELAPCIATTQELAVCMAGNHHLLGWWWSPTAHIDSVLGVPGFRLSESPHVYSENYYTRVLLNRTDMEGPKLTKGDYQLAKSLLFDRMSTVIITEDFARSALQLACTLGLDLETAQPLLRTRVRPYELHQAMLDIPTESELGPSDVEALRQRFAKKNSFDYSLYSHAKRLSNARLAKCARRNSRVAELRNAPIQEEPSFPPPPTEHPQLSVDDLFGCINGSVVETADGQYMLHCPRSVQQRRDSWWSEIGSPKRQLGQRLPGDHCWKQGFTYKTCCDILAFGPGGNPSCWDQAHNFTTCCEEALAMAESQTKAVLVRGIGSSLAAFCAEPATETSSLRPAGRCARVRFARNCGGRSACGRHARHWWAGGRHRGIIAGRDTPAKMMLAKRVRGQLHRPSFLRPKRSLEDRQQLLRRALLSKKIYGAWRRAPGDLLLRLNFAAKGLISTQEAPAEEVYAAMKHYAGRLCLPSWRSYNGYVASIQDNVNRKGWQWAELRPLLEEAHGTDQICQSAGGLIQVNNFLSAEQAEDMLSRFFLDMVAIHEETLQMLQGMSQEEPGSWKVGKAPREKAVPLGKDPYRRYEGAKLDGIKALMQASHGVLLLEVGSPALNGIQHWSVAPLVSAADPPPSLPALQGSVMAPVAGSKFAQLVELHDGRLGCVGDCRRSCTQSCSIESSPNGRVKVMDTPGLNESHARDLPNMIEVVASAHQLARVHAVILVMKVDSRMDQTYKDTLLYYQKLLTPKVFNANLIIVLSSYKPGEMKYRMKPQLASQIFDQTAADVKELLGLPKDPMVYGINSLPETPEELDESRGTRNRILRSAGANLAPSLLRDLKVPKTHAAERLHMRRASRIEGQISQKQEQLTRLMKLPDPIKLQVKAHQDDKDRAEQRVRSLEDEIRQQDSTDLEELAEWSTTAGWGVGSHYFSIATDAPIQKIKADHHENAYYCETNRRSKLVEGYFSRDKLLFLQQHGRYRVICYGYKRDKHAKALAEKRAELQEMTRKKNVALVKMQDLHTKHPELENPALAQIESEIRSLQEQVRKLKSPFFATLEEANAMAESIAQGEED</sequence>
<evidence type="ECO:0000313" key="8">
    <source>
        <dbReference type="EMBL" id="OLQ01551.1"/>
    </source>
</evidence>
<gene>
    <name evidence="8" type="ORF">AK812_SmicGene15689</name>
</gene>
<feature type="transmembrane region" description="Helical" evidence="7">
    <location>
        <begin position="288"/>
        <end position="305"/>
    </location>
</feature>
<feature type="transmembrane region" description="Helical" evidence="7">
    <location>
        <begin position="619"/>
        <end position="643"/>
    </location>
</feature>
<organism evidence="8 9">
    <name type="scientific">Symbiodinium microadriaticum</name>
    <name type="common">Dinoflagellate</name>
    <name type="synonym">Zooxanthella microadriatica</name>
    <dbReference type="NCBI Taxonomy" id="2951"/>
    <lineage>
        <taxon>Eukaryota</taxon>
        <taxon>Sar</taxon>
        <taxon>Alveolata</taxon>
        <taxon>Dinophyceae</taxon>
        <taxon>Suessiales</taxon>
        <taxon>Symbiodiniaceae</taxon>
        <taxon>Symbiodinium</taxon>
    </lineage>
</organism>
<dbReference type="EMBL" id="LSRX01000288">
    <property type="protein sequence ID" value="OLQ01551.1"/>
    <property type="molecule type" value="Genomic_DNA"/>
</dbReference>
<dbReference type="InterPro" id="IPR005178">
    <property type="entry name" value="Ostalpha/TMEM184C"/>
</dbReference>
<reference evidence="8 9" key="1">
    <citation type="submission" date="2016-02" db="EMBL/GenBank/DDBJ databases">
        <title>Genome analysis of coral dinoflagellate symbionts highlights evolutionary adaptations to a symbiotic lifestyle.</title>
        <authorList>
            <person name="Aranda M."/>
            <person name="Li Y."/>
            <person name="Liew Y.J."/>
            <person name="Baumgarten S."/>
            <person name="Simakov O."/>
            <person name="Wilson M."/>
            <person name="Piel J."/>
            <person name="Ashoor H."/>
            <person name="Bougouffa S."/>
            <person name="Bajic V.B."/>
            <person name="Ryu T."/>
            <person name="Ravasi T."/>
            <person name="Bayer T."/>
            <person name="Micklem G."/>
            <person name="Kim H."/>
            <person name="Bhak J."/>
            <person name="Lajeunesse T.C."/>
            <person name="Voolstra C.R."/>
        </authorList>
    </citation>
    <scope>NUCLEOTIDE SEQUENCE [LARGE SCALE GENOMIC DNA]</scope>
    <source>
        <strain evidence="8 9">CCMP2467</strain>
    </source>
</reference>
<keyword evidence="4 7" id="KW-0472">Membrane</keyword>
<keyword evidence="9" id="KW-1185">Reference proteome</keyword>
<evidence type="ECO:0000313" key="9">
    <source>
        <dbReference type="Proteomes" id="UP000186817"/>
    </source>
</evidence>
<keyword evidence="2 7" id="KW-0812">Transmembrane</keyword>
<dbReference type="Pfam" id="PF03619">
    <property type="entry name" value="Solute_trans_a"/>
    <property type="match status" value="1"/>
</dbReference>
<evidence type="ECO:0000256" key="2">
    <source>
        <dbReference type="ARBA" id="ARBA00022692"/>
    </source>
</evidence>
<dbReference type="PANTHER" id="PTHR23423">
    <property type="entry name" value="ORGANIC SOLUTE TRANSPORTER-RELATED"/>
    <property type="match status" value="1"/>
</dbReference>
<evidence type="ECO:0000256" key="1">
    <source>
        <dbReference type="ARBA" id="ARBA00004141"/>
    </source>
</evidence>
<evidence type="ECO:0000256" key="5">
    <source>
        <dbReference type="SAM" id="Coils"/>
    </source>
</evidence>
<feature type="region of interest" description="Disordered" evidence="6">
    <location>
        <begin position="34"/>
        <end position="53"/>
    </location>
</feature>
<feature type="region of interest" description="Disordered" evidence="6">
    <location>
        <begin position="737"/>
        <end position="769"/>
    </location>
</feature>
<keyword evidence="5" id="KW-0175">Coiled coil</keyword>
<comment type="caution">
    <text evidence="8">The sequence shown here is derived from an EMBL/GenBank/DDBJ whole genome shotgun (WGS) entry which is preliminary data.</text>
</comment>
<keyword evidence="3 7" id="KW-1133">Transmembrane helix</keyword>
<proteinExistence type="predicted"/>
<feature type="transmembrane region" description="Helical" evidence="7">
    <location>
        <begin position="698"/>
        <end position="718"/>
    </location>
</feature>
<evidence type="ECO:0000256" key="6">
    <source>
        <dbReference type="SAM" id="MobiDB-lite"/>
    </source>
</evidence>
<dbReference type="SMART" id="SM01417">
    <property type="entry name" value="Solute_trans_a"/>
    <property type="match status" value="1"/>
</dbReference>
<evidence type="ECO:0000256" key="4">
    <source>
        <dbReference type="ARBA" id="ARBA00023136"/>
    </source>
</evidence>
<accession>A0A1Q9E2C3</accession>
<feature type="transmembrane region" description="Helical" evidence="7">
    <location>
        <begin position="417"/>
        <end position="436"/>
    </location>
</feature>
<feature type="transmembrane region" description="Helical" evidence="7">
    <location>
        <begin position="311"/>
        <end position="328"/>
    </location>
</feature>
<dbReference type="GO" id="GO:0016020">
    <property type="term" value="C:membrane"/>
    <property type="evidence" value="ECO:0007669"/>
    <property type="project" value="UniProtKB-SubCell"/>
</dbReference>
<dbReference type="InterPro" id="IPR027417">
    <property type="entry name" value="P-loop_NTPase"/>
</dbReference>
<comment type="subcellular location">
    <subcellularLocation>
        <location evidence="1">Membrane</location>
        <topology evidence="1">Multi-pass membrane protein</topology>
    </subcellularLocation>
</comment>
<feature type="coiled-coil region" evidence="5">
    <location>
        <begin position="2124"/>
        <end position="2151"/>
    </location>
</feature>
<feature type="transmembrane region" description="Helical" evidence="7">
    <location>
        <begin position="457"/>
        <end position="482"/>
    </location>
</feature>
<dbReference type="InterPro" id="IPR036570">
    <property type="entry name" value="HORMA_dom_sf"/>
</dbReference>
<dbReference type="Gene3D" id="3.40.50.300">
    <property type="entry name" value="P-loop containing nucleotide triphosphate hydrolases"/>
    <property type="match status" value="2"/>
</dbReference>
<dbReference type="OrthoDB" id="423096at2759"/>
<dbReference type="SUPFAM" id="SSF56019">
    <property type="entry name" value="The spindle assembly checkpoint protein mad2"/>
    <property type="match status" value="1"/>
</dbReference>
<protein>
    <submittedName>
        <fullName evidence="8">Uncharacterized protein</fullName>
    </submittedName>
</protein>
<evidence type="ECO:0000256" key="3">
    <source>
        <dbReference type="ARBA" id="ARBA00022989"/>
    </source>
</evidence>
<feature type="coiled-coil region" evidence="5">
    <location>
        <begin position="2230"/>
        <end position="2293"/>
    </location>
</feature>
<dbReference type="Gene3D" id="3.30.900.10">
    <property type="entry name" value="HORMA domain"/>
    <property type="match status" value="1"/>
</dbReference>